<dbReference type="RefSeq" id="WP_174243003.1">
    <property type="nucleotide sequence ID" value="NZ_JAHQXE010000001.1"/>
</dbReference>
<sequence length="46" mass="5142">MIERLRQAVASRQQSHRECRRCGTTVESSAATCPVCDSGDIVQYEL</sequence>
<gene>
    <name evidence="1" type="ORF">KTS37_05265</name>
</gene>
<name>A0AA41KI10_9EURY</name>
<dbReference type="AlphaFoldDB" id="A0AA41KI10"/>
<accession>A0AA41KI10</accession>
<proteinExistence type="predicted"/>
<dbReference type="Proteomes" id="UP001166304">
    <property type="component" value="Unassembled WGS sequence"/>
</dbReference>
<keyword evidence="2" id="KW-1185">Reference proteome</keyword>
<evidence type="ECO:0000313" key="1">
    <source>
        <dbReference type="EMBL" id="MBV0901193.1"/>
    </source>
</evidence>
<protein>
    <recommendedName>
        <fullName evidence="3">Small CPxCG-related zinc finger protein</fullName>
    </recommendedName>
</protein>
<organism evidence="1 2">
    <name type="scientific">Haloarcula salina</name>
    <dbReference type="NCBI Taxonomy" id="1429914"/>
    <lineage>
        <taxon>Archaea</taxon>
        <taxon>Methanobacteriati</taxon>
        <taxon>Methanobacteriota</taxon>
        <taxon>Stenosarchaea group</taxon>
        <taxon>Halobacteria</taxon>
        <taxon>Halobacteriales</taxon>
        <taxon>Haloarculaceae</taxon>
        <taxon>Haloarcula</taxon>
    </lineage>
</organism>
<evidence type="ECO:0000313" key="2">
    <source>
        <dbReference type="Proteomes" id="UP001166304"/>
    </source>
</evidence>
<evidence type="ECO:0008006" key="3">
    <source>
        <dbReference type="Google" id="ProtNLM"/>
    </source>
</evidence>
<comment type="caution">
    <text evidence="1">The sequence shown here is derived from an EMBL/GenBank/DDBJ whole genome shotgun (WGS) entry which is preliminary data.</text>
</comment>
<dbReference type="EMBL" id="JAHQXE010000001">
    <property type="protein sequence ID" value="MBV0901193.1"/>
    <property type="molecule type" value="Genomic_DNA"/>
</dbReference>
<reference evidence="1" key="1">
    <citation type="submission" date="2021-06" db="EMBL/GenBank/DDBJ databases">
        <title>New haloarchaea isolates fom saline soil.</title>
        <authorList>
            <person name="Duran-Viseras A."/>
            <person name="Sanchez-Porro C.S."/>
            <person name="Ventosa A."/>
        </authorList>
    </citation>
    <scope>NUCLEOTIDE SEQUENCE</scope>
    <source>
        <strain evidence="1">JCM 18369</strain>
    </source>
</reference>